<reference evidence="11" key="1">
    <citation type="journal article" date="2019" name="Int. J. Syst. Evol. Microbiol.">
        <title>The Global Catalogue of Microorganisms (GCM) 10K type strain sequencing project: providing services to taxonomists for standard genome sequencing and annotation.</title>
        <authorList>
            <consortium name="The Broad Institute Genomics Platform"/>
            <consortium name="The Broad Institute Genome Sequencing Center for Infectious Disease"/>
            <person name="Wu L."/>
            <person name="Ma J."/>
        </authorList>
    </citation>
    <scope>NUCLEOTIDE SEQUENCE [LARGE SCALE GENOMIC DNA]</scope>
    <source>
        <strain evidence="11">CGMCC 1.15353</strain>
    </source>
</reference>
<evidence type="ECO:0000256" key="2">
    <source>
        <dbReference type="ARBA" id="ARBA00007783"/>
    </source>
</evidence>
<comment type="similarity">
    <text evidence="2">Belongs to the ABC-2 integral membrane protein family.</text>
</comment>
<evidence type="ECO:0000313" key="10">
    <source>
        <dbReference type="EMBL" id="GGD26346.1"/>
    </source>
</evidence>
<dbReference type="Pfam" id="PF12698">
    <property type="entry name" value="ABC2_membrane_3"/>
    <property type="match status" value="1"/>
</dbReference>
<evidence type="ECO:0000313" key="11">
    <source>
        <dbReference type="Proteomes" id="UP000642571"/>
    </source>
</evidence>
<evidence type="ECO:0000256" key="6">
    <source>
        <dbReference type="ARBA" id="ARBA00022989"/>
    </source>
</evidence>
<dbReference type="EMBL" id="BMIN01000022">
    <property type="protein sequence ID" value="GGD26346.1"/>
    <property type="molecule type" value="Genomic_DNA"/>
</dbReference>
<keyword evidence="5 8" id="KW-0812">Transmembrane</keyword>
<dbReference type="Proteomes" id="UP000642571">
    <property type="component" value="Unassembled WGS sequence"/>
</dbReference>
<comment type="caution">
    <text evidence="10">The sequence shown here is derived from an EMBL/GenBank/DDBJ whole genome shotgun (WGS) entry which is preliminary data.</text>
</comment>
<feature type="transmembrane region" description="Helical" evidence="8">
    <location>
        <begin position="228"/>
        <end position="252"/>
    </location>
</feature>
<keyword evidence="11" id="KW-1185">Reference proteome</keyword>
<evidence type="ECO:0000256" key="8">
    <source>
        <dbReference type="SAM" id="Phobius"/>
    </source>
</evidence>
<keyword evidence="7 8" id="KW-0472">Membrane</keyword>
<feature type="transmembrane region" description="Helical" evidence="8">
    <location>
        <begin position="21"/>
        <end position="39"/>
    </location>
</feature>
<name>A0ABQ1QGH6_9BACI</name>
<dbReference type="PROSITE" id="PS51012">
    <property type="entry name" value="ABC_TM2"/>
    <property type="match status" value="1"/>
</dbReference>
<evidence type="ECO:0000256" key="3">
    <source>
        <dbReference type="ARBA" id="ARBA00022448"/>
    </source>
</evidence>
<keyword evidence="6 8" id="KW-1133">Transmembrane helix</keyword>
<dbReference type="InterPro" id="IPR047817">
    <property type="entry name" value="ABC2_TM_bact-type"/>
</dbReference>
<organism evidence="10 11">
    <name type="scientific">Pontibacillus salipaludis</name>
    <dbReference type="NCBI Taxonomy" id="1697394"/>
    <lineage>
        <taxon>Bacteria</taxon>
        <taxon>Bacillati</taxon>
        <taxon>Bacillota</taxon>
        <taxon>Bacilli</taxon>
        <taxon>Bacillales</taxon>
        <taxon>Bacillaceae</taxon>
        <taxon>Pontibacillus</taxon>
    </lineage>
</organism>
<evidence type="ECO:0000259" key="9">
    <source>
        <dbReference type="PROSITE" id="PS51012"/>
    </source>
</evidence>
<keyword evidence="4" id="KW-1003">Cell membrane</keyword>
<dbReference type="InterPro" id="IPR051449">
    <property type="entry name" value="ABC-2_transporter_component"/>
</dbReference>
<keyword evidence="3" id="KW-0813">Transport</keyword>
<evidence type="ECO:0000256" key="1">
    <source>
        <dbReference type="ARBA" id="ARBA00004651"/>
    </source>
</evidence>
<proteinExistence type="inferred from homology"/>
<comment type="subcellular location">
    <subcellularLocation>
        <location evidence="1">Cell membrane</location>
        <topology evidence="1">Multi-pass membrane protein</topology>
    </subcellularLocation>
</comment>
<accession>A0ABQ1QGH6</accession>
<feature type="transmembrane region" description="Helical" evidence="8">
    <location>
        <begin position="318"/>
        <end position="336"/>
    </location>
</feature>
<feature type="transmembrane region" description="Helical" evidence="8">
    <location>
        <begin position="192"/>
        <end position="216"/>
    </location>
</feature>
<dbReference type="InterPro" id="IPR013525">
    <property type="entry name" value="ABC2_TM"/>
</dbReference>
<evidence type="ECO:0000256" key="7">
    <source>
        <dbReference type="ARBA" id="ARBA00023136"/>
    </source>
</evidence>
<protein>
    <submittedName>
        <fullName evidence="10">Transport permease protein</fullName>
    </submittedName>
</protein>
<dbReference type="PANTHER" id="PTHR30294">
    <property type="entry name" value="MEMBRANE COMPONENT OF ABC TRANSPORTER YHHJ-RELATED"/>
    <property type="match status" value="1"/>
</dbReference>
<gene>
    <name evidence="10" type="ORF">GCM10011389_37300</name>
</gene>
<evidence type="ECO:0000256" key="5">
    <source>
        <dbReference type="ARBA" id="ARBA00022692"/>
    </source>
</evidence>
<feature type="domain" description="ABC transmembrane type-2" evidence="9">
    <location>
        <begin position="96"/>
        <end position="339"/>
    </location>
</feature>
<feature type="transmembrane region" description="Helical" evidence="8">
    <location>
        <begin position="152"/>
        <end position="171"/>
    </location>
</feature>
<feature type="transmembrane region" description="Helical" evidence="8">
    <location>
        <begin position="264"/>
        <end position="285"/>
    </location>
</feature>
<dbReference type="RefSeq" id="WP_188655880.1">
    <property type="nucleotide sequence ID" value="NZ_BMIN01000022.1"/>
</dbReference>
<sequence>MNVQAITVRIIRQFKRDKRSLALMLLAPLLVLTLMWLVLDGDRYEPTLAFVNVPEQMTELFKEQDVTIKKMGPTEAETALEEMKVDALIHLNQSDVNITLEGSDPSTNQAVMGAVQKAMQNAVPAQSMPFNPNFSYLHGSDELGLFDNVGPVLIGFFVFFFVFIIGGVSFLRERTQGTLERILSTPLKRWEIVTGYVSGFGLFTILQTALIAFFAIYALDVWMAGSIWYVLLISILLALTALTLGTLLSAFANNEFQMIQFIPLVIVPQVFFSGLFNLDAVASWIKMIGQIMPLTYGANALRGVMIRGEGFADIQMDVYVLLGFAASFFILNIVALKKHRKL</sequence>
<evidence type="ECO:0000256" key="4">
    <source>
        <dbReference type="ARBA" id="ARBA00022475"/>
    </source>
</evidence>
<dbReference type="PANTHER" id="PTHR30294:SF38">
    <property type="entry name" value="TRANSPORT PERMEASE PROTEIN"/>
    <property type="match status" value="1"/>
</dbReference>